<dbReference type="PANTHER" id="PTHR45745">
    <property type="entry name" value="PHOSPHOMANNOMUTASE 45A"/>
    <property type="match status" value="1"/>
</dbReference>
<accession>A0A1G2AAX6</accession>
<dbReference type="AlphaFoldDB" id="A0A1G2AAX6"/>
<organism evidence="4 5">
    <name type="scientific">Candidatus Jacksonbacteria bacterium RIFCSPLOWO2_02_FULL_44_20</name>
    <dbReference type="NCBI Taxonomy" id="1798460"/>
    <lineage>
        <taxon>Bacteria</taxon>
        <taxon>Candidatus Jacksoniibacteriota</taxon>
    </lineage>
</organism>
<dbReference type="GO" id="GO:0005975">
    <property type="term" value="P:carbohydrate metabolic process"/>
    <property type="evidence" value="ECO:0007669"/>
    <property type="project" value="InterPro"/>
</dbReference>
<gene>
    <name evidence="4" type="ORF">A3H61_05340</name>
</gene>
<dbReference type="GO" id="GO:0006166">
    <property type="term" value="P:purine ribonucleoside salvage"/>
    <property type="evidence" value="ECO:0007669"/>
    <property type="project" value="TreeGrafter"/>
</dbReference>
<dbReference type="Proteomes" id="UP000178315">
    <property type="component" value="Unassembled WGS sequence"/>
</dbReference>
<evidence type="ECO:0000313" key="5">
    <source>
        <dbReference type="Proteomes" id="UP000178315"/>
    </source>
</evidence>
<dbReference type="GO" id="GO:0008973">
    <property type="term" value="F:phosphopentomutase activity"/>
    <property type="evidence" value="ECO:0007669"/>
    <property type="project" value="TreeGrafter"/>
</dbReference>
<keyword evidence="3" id="KW-0413">Isomerase</keyword>
<evidence type="ECO:0000256" key="1">
    <source>
        <dbReference type="ARBA" id="ARBA00022723"/>
    </source>
</evidence>
<reference evidence="4 5" key="1">
    <citation type="journal article" date="2016" name="Nat. Commun.">
        <title>Thousands of microbial genomes shed light on interconnected biogeochemical processes in an aquifer system.</title>
        <authorList>
            <person name="Anantharaman K."/>
            <person name="Brown C.T."/>
            <person name="Hug L.A."/>
            <person name="Sharon I."/>
            <person name="Castelle C.J."/>
            <person name="Probst A.J."/>
            <person name="Thomas B.C."/>
            <person name="Singh A."/>
            <person name="Wilkins M.J."/>
            <person name="Karaoz U."/>
            <person name="Brodie E.L."/>
            <person name="Williams K.H."/>
            <person name="Hubbard S.S."/>
            <person name="Banfield J.F."/>
        </authorList>
    </citation>
    <scope>NUCLEOTIDE SEQUENCE [LARGE SCALE GENOMIC DNA]</scope>
</reference>
<dbReference type="PANTHER" id="PTHR45745:SF1">
    <property type="entry name" value="PHOSPHOGLUCOMUTASE 2B-RELATED"/>
    <property type="match status" value="1"/>
</dbReference>
<name>A0A1G2AAX6_9BACT</name>
<dbReference type="EMBL" id="MHJU01000016">
    <property type="protein sequence ID" value="OGY73187.1"/>
    <property type="molecule type" value="Genomic_DNA"/>
</dbReference>
<evidence type="ECO:0000313" key="4">
    <source>
        <dbReference type="EMBL" id="OGY73187.1"/>
    </source>
</evidence>
<sequence>MSQLTELKKRYFASVRRHTPHNIQSKPIISLSHSGKIELTLNKKNVQEWQLEQWLQSYKKEALVSTGGIRGAQNILFYWDWRFPIHQLGVALATVGKAEILKKRIKNRSIHKIAGREVRYNSAEYVELIARIQAGFGIHTHLSKDGGTMPVWMASFLIFMFDYNGGEYVTSSHAASSKTATKDLTELGSQFLPEDSIAFVREIEGFLKKAQHSRYGYTICLSPKKSPYIHYDVDGIKLYTAYLRTTVARPATLAVIKKASKKGFRIMFELVGGCMYNTVSRLYGTLGIEEVVDWRHKKEDPFFHGIGKVPQFDVHGKKRKFFDLSCDACLPEVVKTMGFDRALVRKPIGYTVLITDPDGDRLVMGQMEPKTRETKLRDLGVAVIPINSSKIFAIYHPTHSFLALMDFNMQMLKRAGVWEKHPRVFITTTPSSHSWIEWAKQNGLSVVLTPVGFKELALIIRKIEKQLTENPNKEVVVQDIFGEKINLGKSPRLFFAGEESGGMITGPEELIMSRGGRIAISMHEKSAGEMSVTAIWFSAHLFLEKKFISEYIEEIYAQYGIQHCFYVRDDITYYNESELDPIVLQKTKIDGEIIRDRIDFFYVSIAMAKREGIVNIENVRSIFGSAFPQLNFSCLQDIIFVGDATFILFADMFIEIRKSGTDAKMRGYASGNDLVRVKNFLNSFLHYNGTVFSLYAKLISAKFRKQTPHKTRDFYKAYLSAGL</sequence>
<evidence type="ECO:0000256" key="2">
    <source>
        <dbReference type="ARBA" id="ARBA00022842"/>
    </source>
</evidence>
<comment type="caution">
    <text evidence="4">The sequence shown here is derived from an EMBL/GenBank/DDBJ whole genome shotgun (WGS) entry which is preliminary data.</text>
</comment>
<keyword evidence="1" id="KW-0479">Metal-binding</keyword>
<protein>
    <recommendedName>
        <fullName evidence="6">Alpha-D-phosphohexomutase alpha/beta/alpha domain-containing protein</fullName>
    </recommendedName>
</protein>
<proteinExistence type="predicted"/>
<dbReference type="SUPFAM" id="SSF53738">
    <property type="entry name" value="Phosphoglucomutase, first 3 domains"/>
    <property type="match status" value="1"/>
</dbReference>
<dbReference type="Gene3D" id="3.40.120.10">
    <property type="entry name" value="Alpha-D-Glucose-1,6-Bisphosphate, subunit A, domain 3"/>
    <property type="match status" value="2"/>
</dbReference>
<evidence type="ECO:0000256" key="3">
    <source>
        <dbReference type="ARBA" id="ARBA00023235"/>
    </source>
</evidence>
<keyword evidence="2" id="KW-0460">Magnesium</keyword>
<dbReference type="GO" id="GO:0046872">
    <property type="term" value="F:metal ion binding"/>
    <property type="evidence" value="ECO:0007669"/>
    <property type="project" value="UniProtKB-KW"/>
</dbReference>
<evidence type="ECO:0008006" key="6">
    <source>
        <dbReference type="Google" id="ProtNLM"/>
    </source>
</evidence>
<dbReference type="InterPro" id="IPR016055">
    <property type="entry name" value="A-D-PHexomutase_a/b/a-I/II/III"/>
</dbReference>